<dbReference type="InterPro" id="IPR005804">
    <property type="entry name" value="FA_desaturase_dom"/>
</dbReference>
<dbReference type="PANTHER" id="PTHR11351:SF33">
    <property type="entry name" value="DELTA-9 FATTY ACID DESATURASE, DESA"/>
    <property type="match status" value="1"/>
</dbReference>
<keyword evidence="4 9" id="KW-1133">Transmembrane helix</keyword>
<keyword evidence="8 9" id="KW-0472">Membrane</keyword>
<evidence type="ECO:0000256" key="9">
    <source>
        <dbReference type="SAM" id="Phobius"/>
    </source>
</evidence>
<dbReference type="PANTHER" id="PTHR11351">
    <property type="entry name" value="ACYL-COA DESATURASE"/>
    <property type="match status" value="1"/>
</dbReference>
<feature type="transmembrane region" description="Helical" evidence="9">
    <location>
        <begin position="134"/>
        <end position="156"/>
    </location>
</feature>
<keyword evidence="7" id="KW-0443">Lipid metabolism</keyword>
<dbReference type="AlphaFoldDB" id="A0A6J6GST9"/>
<evidence type="ECO:0000256" key="1">
    <source>
        <dbReference type="ARBA" id="ARBA00004141"/>
    </source>
</evidence>
<feature type="domain" description="Fatty acid desaturase" evidence="10">
    <location>
        <begin position="11"/>
        <end position="227"/>
    </location>
</feature>
<evidence type="ECO:0000256" key="2">
    <source>
        <dbReference type="ARBA" id="ARBA00022692"/>
    </source>
</evidence>
<evidence type="ECO:0000256" key="3">
    <source>
        <dbReference type="ARBA" id="ARBA00022832"/>
    </source>
</evidence>
<dbReference type="GO" id="GO:0006631">
    <property type="term" value="P:fatty acid metabolic process"/>
    <property type="evidence" value="ECO:0007669"/>
    <property type="project" value="UniProtKB-KW"/>
</dbReference>
<evidence type="ECO:0000256" key="5">
    <source>
        <dbReference type="ARBA" id="ARBA00023002"/>
    </source>
</evidence>
<dbReference type="GO" id="GO:0016020">
    <property type="term" value="C:membrane"/>
    <property type="evidence" value="ECO:0007669"/>
    <property type="project" value="UniProtKB-SubCell"/>
</dbReference>
<evidence type="ECO:0000256" key="6">
    <source>
        <dbReference type="ARBA" id="ARBA00023004"/>
    </source>
</evidence>
<accession>A0A6J6GST9</accession>
<dbReference type="Pfam" id="PF00487">
    <property type="entry name" value="FA_desaturase"/>
    <property type="match status" value="1"/>
</dbReference>
<keyword evidence="3" id="KW-0276">Fatty acid metabolism</keyword>
<dbReference type="InterPro" id="IPR015876">
    <property type="entry name" value="Acyl-CoA_DS"/>
</dbReference>
<proteinExistence type="predicted"/>
<gene>
    <name evidence="11" type="ORF">UFOPK1808_00895</name>
</gene>
<protein>
    <submittedName>
        <fullName evidence="11">Unannotated protein</fullName>
    </submittedName>
</protein>
<sequence length="250" mass="27675">MSSFLNHLFVAVVVAAVVTTAANTCTTVYLHRALSHRALTVHPLAAWFFRAVLWLSTGIKPKEWVAVHRKHHAFTDIDGDPHSPVLLGWKKVQKNNVALYRAALADPDTMNKYAKDLPDDAWDRAFFGHNKTGLLLGIAILVVTLGPVTGLLAAFIHANAYLAVNAAVNAMGHRFGRRPYANKATNLQWLAFLTMGEGLHNNHHAAPSSPRLSHRWHQIDPGWWVIRSLSLLGLAKLRFSDIRLTPTAKA</sequence>
<evidence type="ECO:0000256" key="8">
    <source>
        <dbReference type="ARBA" id="ARBA00023136"/>
    </source>
</evidence>
<evidence type="ECO:0000256" key="7">
    <source>
        <dbReference type="ARBA" id="ARBA00023098"/>
    </source>
</evidence>
<evidence type="ECO:0000256" key="4">
    <source>
        <dbReference type="ARBA" id="ARBA00022989"/>
    </source>
</evidence>
<keyword evidence="2 9" id="KW-0812">Transmembrane</keyword>
<dbReference type="GO" id="GO:0016717">
    <property type="term" value="F:oxidoreductase activity, acting on paired donors, with oxidation of a pair of donors resulting in the reduction of molecular oxygen to two molecules of water"/>
    <property type="evidence" value="ECO:0007669"/>
    <property type="project" value="InterPro"/>
</dbReference>
<evidence type="ECO:0000313" key="11">
    <source>
        <dbReference type="EMBL" id="CAB4602899.1"/>
    </source>
</evidence>
<comment type="subcellular location">
    <subcellularLocation>
        <location evidence="1">Membrane</location>
        <topology evidence="1">Multi-pass membrane protein</topology>
    </subcellularLocation>
</comment>
<dbReference type="EMBL" id="CAEZUL010000096">
    <property type="protein sequence ID" value="CAB4602899.1"/>
    <property type="molecule type" value="Genomic_DNA"/>
</dbReference>
<organism evidence="11">
    <name type="scientific">freshwater metagenome</name>
    <dbReference type="NCBI Taxonomy" id="449393"/>
    <lineage>
        <taxon>unclassified sequences</taxon>
        <taxon>metagenomes</taxon>
        <taxon>ecological metagenomes</taxon>
    </lineage>
</organism>
<reference evidence="11" key="1">
    <citation type="submission" date="2020-05" db="EMBL/GenBank/DDBJ databases">
        <authorList>
            <person name="Chiriac C."/>
            <person name="Salcher M."/>
            <person name="Ghai R."/>
            <person name="Kavagutti S V."/>
        </authorList>
    </citation>
    <scope>NUCLEOTIDE SEQUENCE</scope>
</reference>
<keyword evidence="6" id="KW-0408">Iron</keyword>
<evidence type="ECO:0000259" key="10">
    <source>
        <dbReference type="Pfam" id="PF00487"/>
    </source>
</evidence>
<dbReference type="CDD" id="cd03505">
    <property type="entry name" value="Delta9-FADS-like"/>
    <property type="match status" value="1"/>
</dbReference>
<keyword evidence="5" id="KW-0560">Oxidoreductase</keyword>
<name>A0A6J6GST9_9ZZZZ</name>